<organism evidence="6 7">
    <name type="scientific">Deinandra increscens subsp. villosa</name>
    <dbReference type="NCBI Taxonomy" id="3103831"/>
    <lineage>
        <taxon>Eukaryota</taxon>
        <taxon>Viridiplantae</taxon>
        <taxon>Streptophyta</taxon>
        <taxon>Embryophyta</taxon>
        <taxon>Tracheophyta</taxon>
        <taxon>Spermatophyta</taxon>
        <taxon>Magnoliopsida</taxon>
        <taxon>eudicotyledons</taxon>
        <taxon>Gunneridae</taxon>
        <taxon>Pentapetalae</taxon>
        <taxon>asterids</taxon>
        <taxon>campanulids</taxon>
        <taxon>Asterales</taxon>
        <taxon>Asteraceae</taxon>
        <taxon>Asteroideae</taxon>
        <taxon>Heliantheae alliance</taxon>
        <taxon>Madieae</taxon>
        <taxon>Madiinae</taxon>
        <taxon>Deinandra</taxon>
    </lineage>
</organism>
<dbReference type="GO" id="GO:0006508">
    <property type="term" value="P:proteolysis"/>
    <property type="evidence" value="ECO:0007669"/>
    <property type="project" value="UniProtKB-KW"/>
</dbReference>
<feature type="compositionally biased region" description="Basic and acidic residues" evidence="4">
    <location>
        <begin position="199"/>
        <end position="211"/>
    </location>
</feature>
<comment type="similarity">
    <text evidence="1">Belongs to the peptidase C48 family.</text>
</comment>
<dbReference type="AlphaFoldDB" id="A0AAP0CAF7"/>
<dbReference type="EMBL" id="JBCNJP010004326">
    <property type="protein sequence ID" value="KAK9049898.1"/>
    <property type="molecule type" value="Genomic_DNA"/>
</dbReference>
<feature type="compositionally biased region" description="Basic residues" evidence="4">
    <location>
        <begin position="31"/>
        <end position="47"/>
    </location>
</feature>
<reference evidence="6 7" key="1">
    <citation type="submission" date="2024-04" db="EMBL/GenBank/DDBJ databases">
        <title>The reference genome of an endangered Asteraceae, Deinandra increscens subsp. villosa, native to the Central Coast of California.</title>
        <authorList>
            <person name="Guilliams M."/>
            <person name="Hasenstab-Lehman K."/>
            <person name="Meyer R."/>
            <person name="Mcevoy S."/>
        </authorList>
    </citation>
    <scope>NUCLEOTIDE SEQUENCE [LARGE SCALE GENOMIC DNA]</scope>
    <source>
        <tissue evidence="6">Leaf</tissue>
    </source>
</reference>
<proteinExistence type="inferred from homology"/>
<protein>
    <recommendedName>
        <fullName evidence="5">Ubiquitin-like protease family profile domain-containing protein</fullName>
    </recommendedName>
</protein>
<evidence type="ECO:0000256" key="4">
    <source>
        <dbReference type="SAM" id="MobiDB-lite"/>
    </source>
</evidence>
<feature type="compositionally biased region" description="Basic and acidic residues" evidence="4">
    <location>
        <begin position="50"/>
        <end position="65"/>
    </location>
</feature>
<dbReference type="InterPro" id="IPR003653">
    <property type="entry name" value="Peptidase_C48_C"/>
</dbReference>
<comment type="caution">
    <text evidence="6">The sequence shown here is derived from an EMBL/GenBank/DDBJ whole genome shotgun (WGS) entry which is preliminary data.</text>
</comment>
<feature type="compositionally biased region" description="Polar residues" evidence="4">
    <location>
        <begin position="652"/>
        <end position="662"/>
    </location>
</feature>
<sequence length="1051" mass="118698">MKSFLLLSASLKKKSSKKRDSSKITPLRLTAKFKKKPKNRRKHKRLASNKTEEGMDKEGIDRSDVVEPPSPTSASDEMVIATETEEFGTPTEQTVLHDSENDNFMTAETSSVLKPTVRKSGRLAVKALGTFTNTVDNPVDVENDETLVKGKRALAGENNSNAGEINKDSKMRRNKGKTADEPVIVDTDDSGVKTRSRSKGLERKVKTELVKKGKQANQVAGGKKGKDSSGVKKEVGKKGKKGKNSSQEGPAKTGRAHWFGIRTRSSPYQFSKAIKELQPNQKEAMIYVDSFECEGIKYDDSLNAISFWTREKLKAREALEIKNGGFGKGKQKKLSKVVDDGTKPISFEELVELGKDYEALLFKKNRFNAKLERMLEMHGERNELLEIESKYEENLLKRNGKSKKTKDVESTANDLISGVIKGLNIDQNTSLLDDVDEGDDLNKEVESNNEAHDEKNDDEFLSLDNEKQPDSLGVSDDMIYQSEDDNMEGLTVDLTLGEGDDVFRNDEKADGLKNADAVNEIEEGEKHDGSVVDVDNLQEVEVHEKSLEAAAEQIFPNQEKPDKKVISDAFVGDRTITRNLYKEFEYVGPPFSLGMTQTQDFNQDMTSADVEDKATEEASMIQTEVSKEGKRAEGNLYKEFEYDGPPFSLGMTQTQDSNQDMTSADVEDKATEEASMAQIEVSKEGKSAEETDVQDKETGVAMGDDRLMVPIDAVPLRSVPSWAIQQLEEKRRNPMREIKPTAICKSPWIERAVVLDEGITKDEEAIWKYLFRDREKNYALYQNKDDMAFDDSELVFSSFNNVDVDKGMMKSLDFETKVHRKVIDAWVEVLNRKEQFRSSVSPHRLFCGTQLIKSWMLSNLGCTNAQRIESIIFTIGGILEGLKQKKKDLNVFDLLLIPVSVRELWYLMVFDLKNPSILVIDNFTDSTTPVSLKDAIDYHMKDSPYKVKDMIVRYLEFVGHKRALELKEAKIHRLKITWPTQKNVLDCAIFLMRHMEKFMGGGEEFEAVFSSNGMTKKKQVKLLRKKYAFQILCGNANKMKDVIRSEALRHF</sequence>
<evidence type="ECO:0000256" key="3">
    <source>
        <dbReference type="ARBA" id="ARBA00022801"/>
    </source>
</evidence>
<keyword evidence="2" id="KW-0645">Protease</keyword>
<dbReference type="GO" id="GO:0008234">
    <property type="term" value="F:cysteine-type peptidase activity"/>
    <property type="evidence" value="ECO:0007669"/>
    <property type="project" value="InterPro"/>
</dbReference>
<evidence type="ECO:0000313" key="7">
    <source>
        <dbReference type="Proteomes" id="UP001408789"/>
    </source>
</evidence>
<dbReference type="InterPro" id="IPR038765">
    <property type="entry name" value="Papain-like_cys_pep_sf"/>
</dbReference>
<name>A0AAP0CAF7_9ASTR</name>
<dbReference type="Proteomes" id="UP001408789">
    <property type="component" value="Unassembled WGS sequence"/>
</dbReference>
<keyword evidence="3" id="KW-0378">Hydrolase</keyword>
<feature type="compositionally biased region" description="Basic and acidic residues" evidence="4">
    <location>
        <begin position="681"/>
        <end position="697"/>
    </location>
</feature>
<feature type="compositionally biased region" description="Basic and acidic residues" evidence="4">
    <location>
        <begin position="440"/>
        <end position="455"/>
    </location>
</feature>
<dbReference type="PROSITE" id="PS50600">
    <property type="entry name" value="ULP_PROTEASE"/>
    <property type="match status" value="1"/>
</dbReference>
<evidence type="ECO:0000256" key="2">
    <source>
        <dbReference type="ARBA" id="ARBA00022670"/>
    </source>
</evidence>
<dbReference type="Gene3D" id="3.40.395.10">
    <property type="entry name" value="Adenoviral Proteinase, Chain A"/>
    <property type="match status" value="1"/>
</dbReference>
<evidence type="ECO:0000256" key="1">
    <source>
        <dbReference type="ARBA" id="ARBA00005234"/>
    </source>
</evidence>
<dbReference type="Pfam" id="PF02902">
    <property type="entry name" value="Peptidase_C48"/>
    <property type="match status" value="1"/>
</dbReference>
<feature type="domain" description="Ubiquitin-like protease family profile" evidence="5">
    <location>
        <begin position="802"/>
        <end position="998"/>
    </location>
</feature>
<evidence type="ECO:0000313" key="6">
    <source>
        <dbReference type="EMBL" id="KAK9049898.1"/>
    </source>
</evidence>
<gene>
    <name evidence="6" type="ORF">SSX86_031134</name>
</gene>
<keyword evidence="7" id="KW-1185">Reference proteome</keyword>
<feature type="compositionally biased region" description="Basic and acidic residues" evidence="4">
    <location>
        <begin position="224"/>
        <end position="237"/>
    </location>
</feature>
<feature type="region of interest" description="Disordered" evidence="4">
    <location>
        <begin position="150"/>
        <end position="255"/>
    </location>
</feature>
<feature type="region of interest" description="Disordered" evidence="4">
    <location>
        <begin position="11"/>
        <end position="76"/>
    </location>
</feature>
<accession>A0AAP0CAF7</accession>
<feature type="region of interest" description="Disordered" evidence="4">
    <location>
        <begin position="652"/>
        <end position="697"/>
    </location>
</feature>
<evidence type="ECO:0000259" key="5">
    <source>
        <dbReference type="PROSITE" id="PS50600"/>
    </source>
</evidence>
<feature type="region of interest" description="Disordered" evidence="4">
    <location>
        <begin position="431"/>
        <end position="474"/>
    </location>
</feature>
<dbReference type="SUPFAM" id="SSF54001">
    <property type="entry name" value="Cysteine proteinases"/>
    <property type="match status" value="1"/>
</dbReference>